<dbReference type="AlphaFoldDB" id="A0A3S9SZL9"/>
<dbReference type="PANTHER" id="PTHR12608:SF1">
    <property type="entry name" value="TRANSMEMBRANE PROTEIN 165"/>
    <property type="match status" value="1"/>
</dbReference>
<sequence>MFWKTLLTTFGLVFLAELGDKTQLATMLLVSQNKSPKAVFFGAALALVCSTFLGVALGFLLNKIIPANYIQVAAGIAFIAIGCLLLFGKI</sequence>
<accession>A0A3S9SZL9</accession>
<dbReference type="EMBL" id="CP016379">
    <property type="protein sequence ID" value="AZR73758.1"/>
    <property type="molecule type" value="Genomic_DNA"/>
</dbReference>
<dbReference type="InterPro" id="IPR001727">
    <property type="entry name" value="GDT1-like"/>
</dbReference>
<keyword evidence="4 6" id="KW-1133">Transmembrane helix</keyword>
<comment type="similarity">
    <text evidence="2 6">Belongs to the GDT1 family.</text>
</comment>
<evidence type="ECO:0000256" key="4">
    <source>
        <dbReference type="ARBA" id="ARBA00022989"/>
    </source>
</evidence>
<keyword evidence="3 6" id="KW-0812">Transmembrane</keyword>
<keyword evidence="8" id="KW-1185">Reference proteome</keyword>
<dbReference type="Proteomes" id="UP000267250">
    <property type="component" value="Chromosome"/>
</dbReference>
<proteinExistence type="inferred from homology"/>
<evidence type="ECO:0000313" key="7">
    <source>
        <dbReference type="EMBL" id="AZR73758.1"/>
    </source>
</evidence>
<keyword evidence="5 6" id="KW-0472">Membrane</keyword>
<evidence type="ECO:0000256" key="1">
    <source>
        <dbReference type="ARBA" id="ARBA00004141"/>
    </source>
</evidence>
<evidence type="ECO:0000256" key="5">
    <source>
        <dbReference type="ARBA" id="ARBA00023136"/>
    </source>
</evidence>
<feature type="transmembrane region" description="Helical" evidence="6">
    <location>
        <begin position="68"/>
        <end position="87"/>
    </location>
</feature>
<protein>
    <recommendedName>
        <fullName evidence="6">GDT1 family protein</fullName>
    </recommendedName>
</protein>
<dbReference type="Pfam" id="PF01169">
    <property type="entry name" value="GDT1"/>
    <property type="match status" value="1"/>
</dbReference>
<dbReference type="RefSeq" id="WP_127017105.1">
    <property type="nucleotide sequence ID" value="NZ_CP016379.1"/>
</dbReference>
<evidence type="ECO:0000256" key="3">
    <source>
        <dbReference type="ARBA" id="ARBA00022692"/>
    </source>
</evidence>
<dbReference type="KEGG" id="aft:BBF96_10400"/>
<dbReference type="GO" id="GO:0046873">
    <property type="term" value="F:metal ion transmembrane transporter activity"/>
    <property type="evidence" value="ECO:0007669"/>
    <property type="project" value="InterPro"/>
</dbReference>
<evidence type="ECO:0000256" key="2">
    <source>
        <dbReference type="ARBA" id="ARBA00009190"/>
    </source>
</evidence>
<comment type="caution">
    <text evidence="6">Lacks conserved residue(s) required for the propagation of feature annotation.</text>
</comment>
<dbReference type="OrthoDB" id="9801356at2"/>
<organism evidence="7 8">
    <name type="scientific">Anoxybacter fermentans</name>
    <dbReference type="NCBI Taxonomy" id="1323375"/>
    <lineage>
        <taxon>Bacteria</taxon>
        <taxon>Bacillati</taxon>
        <taxon>Bacillota</taxon>
        <taxon>Clostridia</taxon>
        <taxon>Halanaerobiales</taxon>
        <taxon>Anoxybacter</taxon>
    </lineage>
</organism>
<dbReference type="PANTHER" id="PTHR12608">
    <property type="entry name" value="TRANSMEMBRANE PROTEIN HTP-1 RELATED"/>
    <property type="match status" value="1"/>
</dbReference>
<name>A0A3S9SZL9_9FIRM</name>
<dbReference type="GO" id="GO:0016020">
    <property type="term" value="C:membrane"/>
    <property type="evidence" value="ECO:0007669"/>
    <property type="project" value="UniProtKB-SubCell"/>
</dbReference>
<evidence type="ECO:0000313" key="8">
    <source>
        <dbReference type="Proteomes" id="UP000267250"/>
    </source>
</evidence>
<evidence type="ECO:0000256" key="6">
    <source>
        <dbReference type="RuleBase" id="RU365102"/>
    </source>
</evidence>
<feature type="transmembrane region" description="Helical" evidence="6">
    <location>
        <begin position="38"/>
        <end position="61"/>
    </location>
</feature>
<reference evidence="7 8" key="1">
    <citation type="submission" date="2016-07" db="EMBL/GenBank/DDBJ databases">
        <title>Genome and transcriptome analysis of iron-reducing fermentative bacteria Anoxybacter fermentans.</title>
        <authorList>
            <person name="Zeng X."/>
            <person name="Shao Z."/>
        </authorList>
    </citation>
    <scope>NUCLEOTIDE SEQUENCE [LARGE SCALE GENOMIC DNA]</scope>
    <source>
        <strain evidence="7 8">DY22613</strain>
    </source>
</reference>
<comment type="subcellular location">
    <subcellularLocation>
        <location evidence="1 6">Membrane</location>
        <topology evidence="1 6">Multi-pass membrane protein</topology>
    </subcellularLocation>
</comment>
<gene>
    <name evidence="7" type="ORF">BBF96_10400</name>
</gene>